<name>A0ABV9I046_9FLAO</name>
<organism evidence="2 3">
    <name type="scientific">Dokdonia ponticola</name>
    <dbReference type="NCBI Taxonomy" id="2041041"/>
    <lineage>
        <taxon>Bacteria</taxon>
        <taxon>Pseudomonadati</taxon>
        <taxon>Bacteroidota</taxon>
        <taxon>Flavobacteriia</taxon>
        <taxon>Flavobacteriales</taxon>
        <taxon>Flavobacteriaceae</taxon>
        <taxon>Dokdonia</taxon>
    </lineage>
</organism>
<dbReference type="RefSeq" id="WP_379980640.1">
    <property type="nucleotide sequence ID" value="NZ_JBHSFV010000010.1"/>
</dbReference>
<protein>
    <recommendedName>
        <fullName evidence="4">Phage holin family protein</fullName>
    </recommendedName>
</protein>
<feature type="transmembrane region" description="Helical" evidence="1">
    <location>
        <begin position="73"/>
        <end position="94"/>
    </location>
</feature>
<reference evidence="3" key="1">
    <citation type="journal article" date="2019" name="Int. J. Syst. Evol. Microbiol.">
        <title>The Global Catalogue of Microorganisms (GCM) 10K type strain sequencing project: providing services to taxonomists for standard genome sequencing and annotation.</title>
        <authorList>
            <consortium name="The Broad Institute Genomics Platform"/>
            <consortium name="The Broad Institute Genome Sequencing Center for Infectious Disease"/>
            <person name="Wu L."/>
            <person name="Ma J."/>
        </authorList>
    </citation>
    <scope>NUCLEOTIDE SEQUENCE [LARGE SCALE GENOMIC DNA]</scope>
    <source>
        <strain evidence="3">YJ-61-S</strain>
    </source>
</reference>
<keyword evidence="3" id="KW-1185">Reference proteome</keyword>
<proteinExistence type="predicted"/>
<dbReference type="Proteomes" id="UP001596043">
    <property type="component" value="Unassembled WGS sequence"/>
</dbReference>
<keyword evidence="1" id="KW-1133">Transmembrane helix</keyword>
<evidence type="ECO:0000313" key="2">
    <source>
        <dbReference type="EMBL" id="MFC4635430.1"/>
    </source>
</evidence>
<gene>
    <name evidence="2" type="ORF">ACFO3O_16085</name>
</gene>
<keyword evidence="1" id="KW-0812">Transmembrane</keyword>
<dbReference type="EMBL" id="JBHSFV010000010">
    <property type="protein sequence ID" value="MFC4635430.1"/>
    <property type="molecule type" value="Genomic_DNA"/>
</dbReference>
<accession>A0ABV9I046</accession>
<evidence type="ECO:0000256" key="1">
    <source>
        <dbReference type="SAM" id="Phobius"/>
    </source>
</evidence>
<evidence type="ECO:0000313" key="3">
    <source>
        <dbReference type="Proteomes" id="UP001596043"/>
    </source>
</evidence>
<evidence type="ECO:0008006" key="4">
    <source>
        <dbReference type="Google" id="ProtNLM"/>
    </source>
</evidence>
<comment type="caution">
    <text evidence="2">The sequence shown here is derived from an EMBL/GenBank/DDBJ whole genome shotgun (WGS) entry which is preliminary data.</text>
</comment>
<feature type="transmembrane region" description="Helical" evidence="1">
    <location>
        <begin position="46"/>
        <end position="67"/>
    </location>
</feature>
<sequence>MSSTVELIESFYKKAKQYTETSIELYKLSAIDTSADVISSLASRAILVLILSTSIVFLNIGLALLIGNVLGDYFKGFFIISLFYLLIAVLLYVFNKKLIKEPITNLMISKLMKPKLKEEKIKNVIANSKKEHDEQVH</sequence>
<keyword evidence="1" id="KW-0472">Membrane</keyword>